<organism evidence="2 3">
    <name type="scientific">Mycena metata</name>
    <dbReference type="NCBI Taxonomy" id="1033252"/>
    <lineage>
        <taxon>Eukaryota</taxon>
        <taxon>Fungi</taxon>
        <taxon>Dikarya</taxon>
        <taxon>Basidiomycota</taxon>
        <taxon>Agaricomycotina</taxon>
        <taxon>Agaricomycetes</taxon>
        <taxon>Agaricomycetidae</taxon>
        <taxon>Agaricales</taxon>
        <taxon>Marasmiineae</taxon>
        <taxon>Mycenaceae</taxon>
        <taxon>Mycena</taxon>
    </lineage>
</organism>
<feature type="region of interest" description="Disordered" evidence="1">
    <location>
        <begin position="184"/>
        <end position="221"/>
    </location>
</feature>
<feature type="compositionally biased region" description="Low complexity" evidence="1">
    <location>
        <begin position="67"/>
        <end position="79"/>
    </location>
</feature>
<comment type="caution">
    <text evidence="2">The sequence shown here is derived from an EMBL/GenBank/DDBJ whole genome shotgun (WGS) entry which is preliminary data.</text>
</comment>
<accession>A0AAD7J1Q6</accession>
<keyword evidence="3" id="KW-1185">Reference proteome</keyword>
<dbReference type="Proteomes" id="UP001215598">
    <property type="component" value="Unassembled WGS sequence"/>
</dbReference>
<name>A0AAD7J1Q6_9AGAR</name>
<reference evidence="2" key="1">
    <citation type="submission" date="2023-03" db="EMBL/GenBank/DDBJ databases">
        <title>Massive genome expansion in bonnet fungi (Mycena s.s.) driven by repeated elements and novel gene families across ecological guilds.</title>
        <authorList>
            <consortium name="Lawrence Berkeley National Laboratory"/>
            <person name="Harder C.B."/>
            <person name="Miyauchi S."/>
            <person name="Viragh M."/>
            <person name="Kuo A."/>
            <person name="Thoen E."/>
            <person name="Andreopoulos B."/>
            <person name="Lu D."/>
            <person name="Skrede I."/>
            <person name="Drula E."/>
            <person name="Henrissat B."/>
            <person name="Morin E."/>
            <person name="Kohler A."/>
            <person name="Barry K."/>
            <person name="LaButti K."/>
            <person name="Morin E."/>
            <person name="Salamov A."/>
            <person name="Lipzen A."/>
            <person name="Mereny Z."/>
            <person name="Hegedus B."/>
            <person name="Baldrian P."/>
            <person name="Stursova M."/>
            <person name="Weitz H."/>
            <person name="Taylor A."/>
            <person name="Grigoriev I.V."/>
            <person name="Nagy L.G."/>
            <person name="Martin F."/>
            <person name="Kauserud H."/>
        </authorList>
    </citation>
    <scope>NUCLEOTIDE SEQUENCE</scope>
    <source>
        <strain evidence="2">CBHHK182m</strain>
    </source>
</reference>
<protein>
    <submittedName>
        <fullName evidence="2">Uncharacterized protein</fullName>
    </submittedName>
</protein>
<feature type="region of interest" description="Disordered" evidence="1">
    <location>
        <begin position="22"/>
        <end position="108"/>
    </location>
</feature>
<feature type="compositionally biased region" description="Polar residues" evidence="1">
    <location>
        <begin position="26"/>
        <end position="38"/>
    </location>
</feature>
<evidence type="ECO:0000313" key="3">
    <source>
        <dbReference type="Proteomes" id="UP001215598"/>
    </source>
</evidence>
<gene>
    <name evidence="2" type="ORF">B0H16DRAFT_731159</name>
</gene>
<evidence type="ECO:0000313" key="2">
    <source>
        <dbReference type="EMBL" id="KAJ7755170.1"/>
    </source>
</evidence>
<dbReference type="EMBL" id="JARKIB010000050">
    <property type="protein sequence ID" value="KAJ7755170.1"/>
    <property type="molecule type" value="Genomic_DNA"/>
</dbReference>
<evidence type="ECO:0000256" key="1">
    <source>
        <dbReference type="SAM" id="MobiDB-lite"/>
    </source>
</evidence>
<sequence length="489" mass="52367">MRPLPRKSLLSSQSSIDLLLKAAETIDSNAPGQPSAESDPTPPASAQAAGNTTPGGLDAASIASTPVGDAMADGVAAADPSTPPAQSQTDELVVDPPPDKSSEEEDIQTDKEVADLLLMDVDMFVDEPDEDVDMELEDEEEGLNPPIALGGLTAPMFGDDRADIFSLSSRPLVAMSPIFSPAMSPAVPQSNEVSREQSVENVPPATPPAPEPPVEEETPPLGRFKISSLAYLMDKNLSVSPPPSPAPASHRSLTPPSTDADMNDEQPPTATVFAAMQDVFVLKMQKMNPELKAKFLDHLQEQFGVEVKQDPPSPHGAGDDSAPWASLPESIVRQIMSEHARVDTGDASSSSMAVDTLGGEFTALTDDFKHDSAGQLKDELDDQLKTIVGAFTAELAGPLQDALTLQLKDEIIVQVADQMMDALVVQGEEAQVEFEWRRRFLERQLWTADEEQPSDGQEDEVIQHPLHHLFLGKATSADMDVRMPASLSC</sequence>
<dbReference type="AlphaFoldDB" id="A0AAD7J1Q6"/>
<proteinExistence type="predicted"/>
<feature type="region of interest" description="Disordered" evidence="1">
    <location>
        <begin position="235"/>
        <end position="266"/>
    </location>
</feature>